<keyword evidence="1" id="KW-0472">Membrane</keyword>
<name>A0A5C6VQ60_9BACI</name>
<dbReference type="RefSeq" id="WP_146950190.1">
    <property type="nucleotide sequence ID" value="NZ_VOQF01000014.1"/>
</dbReference>
<dbReference type="EMBL" id="VOQF01000014">
    <property type="protein sequence ID" value="TXC85875.1"/>
    <property type="molecule type" value="Genomic_DNA"/>
</dbReference>
<dbReference type="Proteomes" id="UP000321363">
    <property type="component" value="Unassembled WGS sequence"/>
</dbReference>
<sequence>MRDKIQRILEILTAFFFLNMLWIIFCLPIITIFPSTMTMFSIVRRWKQNEIDYDLAKLFFSEFKENARKYFLLGVVWLIFGILLIIDYFFIITIQFEARNLLFGLLFLGTFIYLGMSLFIFGIAVNFDLPKKAIIKNAFLYTIGKLGTTVLTVMILVSMVIICYIVPYLLWIIGSITAFFIYTTMSNMNRATWEKDSSQK</sequence>
<dbReference type="AlphaFoldDB" id="A0A5C6VQ60"/>
<feature type="transmembrane region" description="Helical" evidence="1">
    <location>
        <begin position="102"/>
        <end position="127"/>
    </location>
</feature>
<dbReference type="InterPro" id="IPR006938">
    <property type="entry name" value="DUF624"/>
</dbReference>
<keyword evidence="1" id="KW-0812">Transmembrane</keyword>
<dbReference type="Pfam" id="PF04854">
    <property type="entry name" value="DUF624"/>
    <property type="match status" value="1"/>
</dbReference>
<organism evidence="2 3">
    <name type="scientific">Metabacillus litoralis</name>
    <dbReference type="NCBI Taxonomy" id="152268"/>
    <lineage>
        <taxon>Bacteria</taxon>
        <taxon>Bacillati</taxon>
        <taxon>Bacillota</taxon>
        <taxon>Bacilli</taxon>
        <taxon>Bacillales</taxon>
        <taxon>Bacillaceae</taxon>
        <taxon>Metabacillus</taxon>
    </lineage>
</organism>
<feature type="transmembrane region" description="Helical" evidence="1">
    <location>
        <begin position="168"/>
        <end position="185"/>
    </location>
</feature>
<feature type="transmembrane region" description="Helical" evidence="1">
    <location>
        <begin position="20"/>
        <end position="43"/>
    </location>
</feature>
<comment type="caution">
    <text evidence="2">The sequence shown here is derived from an EMBL/GenBank/DDBJ whole genome shotgun (WGS) entry which is preliminary data.</text>
</comment>
<proteinExistence type="predicted"/>
<reference evidence="2 3" key="1">
    <citation type="journal article" date="2005" name="Int. J. Syst. Evol. Microbiol.">
        <title>Bacillus litoralis sp. nov., isolated from a tidal flat of the Yellow Sea in Korea.</title>
        <authorList>
            <person name="Yoon J.H."/>
            <person name="Oh T.K."/>
        </authorList>
    </citation>
    <scope>NUCLEOTIDE SEQUENCE [LARGE SCALE GENOMIC DNA]</scope>
    <source>
        <strain evidence="2 3">SW-211</strain>
    </source>
</reference>
<protein>
    <submittedName>
        <fullName evidence="2">DUF624 domain-containing protein</fullName>
    </submittedName>
</protein>
<dbReference type="OrthoDB" id="2182676at2"/>
<gene>
    <name evidence="2" type="ORF">FS935_18775</name>
</gene>
<keyword evidence="3" id="KW-1185">Reference proteome</keyword>
<evidence type="ECO:0000313" key="2">
    <source>
        <dbReference type="EMBL" id="TXC85875.1"/>
    </source>
</evidence>
<evidence type="ECO:0000313" key="3">
    <source>
        <dbReference type="Proteomes" id="UP000321363"/>
    </source>
</evidence>
<evidence type="ECO:0000256" key="1">
    <source>
        <dbReference type="SAM" id="Phobius"/>
    </source>
</evidence>
<keyword evidence="1" id="KW-1133">Transmembrane helix</keyword>
<feature type="transmembrane region" description="Helical" evidence="1">
    <location>
        <begin position="139"/>
        <end position="162"/>
    </location>
</feature>
<feature type="transmembrane region" description="Helical" evidence="1">
    <location>
        <begin position="70"/>
        <end position="96"/>
    </location>
</feature>
<accession>A0A5C6VQ60</accession>